<dbReference type="PIRSF" id="PIRSF015614">
    <property type="entry name" value="TRAF"/>
    <property type="match status" value="1"/>
</dbReference>
<dbReference type="Proteomes" id="UP000663882">
    <property type="component" value="Unassembled WGS sequence"/>
</dbReference>
<dbReference type="InterPro" id="IPR049342">
    <property type="entry name" value="TRAF1-6_MATH_dom"/>
</dbReference>
<comment type="subcellular location">
    <subcellularLocation>
        <location evidence="1">Cytoplasm</location>
    </subcellularLocation>
</comment>
<protein>
    <submittedName>
        <fullName evidence="13">Uncharacterized protein</fullName>
    </submittedName>
</protein>
<keyword evidence="8" id="KW-0832">Ubl conjugation</keyword>
<name>A0A814PIB7_9BILA</name>
<evidence type="ECO:0000313" key="13">
    <source>
        <dbReference type="EMBL" id="CAF1104597.1"/>
    </source>
</evidence>
<evidence type="ECO:0000256" key="3">
    <source>
        <dbReference type="ARBA" id="ARBA00022499"/>
    </source>
</evidence>
<evidence type="ECO:0000256" key="6">
    <source>
        <dbReference type="ARBA" id="ARBA00022771"/>
    </source>
</evidence>
<dbReference type="AlphaFoldDB" id="A0A814PIB7"/>
<dbReference type="PANTHER" id="PTHR10131:SF138">
    <property type="entry name" value="RE66324P"/>
    <property type="match status" value="1"/>
</dbReference>
<organism evidence="13 14">
    <name type="scientific">Rotaria sordida</name>
    <dbReference type="NCBI Taxonomy" id="392033"/>
    <lineage>
        <taxon>Eukaryota</taxon>
        <taxon>Metazoa</taxon>
        <taxon>Spiralia</taxon>
        <taxon>Gnathifera</taxon>
        <taxon>Rotifera</taxon>
        <taxon>Eurotatoria</taxon>
        <taxon>Bdelloidea</taxon>
        <taxon>Philodinida</taxon>
        <taxon>Philodinidae</taxon>
        <taxon>Rotaria</taxon>
    </lineage>
</organism>
<feature type="domain" description="MATH" evidence="12">
    <location>
        <begin position="307"/>
        <end position="454"/>
    </location>
</feature>
<dbReference type="InterPro" id="IPR008974">
    <property type="entry name" value="TRAF-like"/>
</dbReference>
<dbReference type="FunFam" id="2.60.210.10:FF:000001">
    <property type="entry name" value="TNF receptor-associated factor"/>
    <property type="match status" value="1"/>
</dbReference>
<comment type="caution">
    <text evidence="13">The sequence shown here is derived from an EMBL/GenBank/DDBJ whole genome shotgun (WGS) entry which is preliminary data.</text>
</comment>
<dbReference type="InterPro" id="IPR002083">
    <property type="entry name" value="MATH/TRAF_dom"/>
</dbReference>
<keyword evidence="3" id="KW-1017">Isopeptide bond</keyword>
<sequence length="523" mass="60339">MCQTPDPNSTIDCRSLSQCSKRRVGFDARNKDSLVTYICCLCNFLLRSPIQLICGHRFCHSCMNVEESSTVKCNICNEVTLRDKIILDKGCQHDMEKLNIMCSLCEWSDIFKNYQKHLDTVHLNLFCEYCGQEFKTVDDLNQHISICEKFTVNCLLQPYGCTEQFLRVNTQSHLLGEQHQSVLLQYLFKHKEHLINDQSDMSSHTTITTDRETEETSHANLKPLFETADILLGGIQSLNDDIQHVSSELLHHQNSIRYLSDDLSKMKIAIEETHSSVDAQTVNQQILEESINSLHQQLDDFKNLSTDGTLIWRIANVKHKMVDAESERQISIYSPVFYSSPNGYKTRLRLYLTGDGNARRTHMSLFFVLMRGEYDSVLQFPFSYKVTFCLLDQTSQQRHIIDSFRPDVKSSSFQRPRSDMNVASGIPKFVPLTIIQQDNNPYVRDDIMFIKAIVDFGELPKSLIPYTLSLNPGLPILIQQEWIRRELEKRAREKLVNKTEISTFSNQNVRAGVNSNHDEQMIQ</sequence>
<keyword evidence="2" id="KW-0963">Cytoplasm</keyword>
<proteinExistence type="predicted"/>
<dbReference type="OrthoDB" id="6499288at2759"/>
<dbReference type="SMART" id="SM00061">
    <property type="entry name" value="MATH"/>
    <property type="match status" value="1"/>
</dbReference>
<evidence type="ECO:0000256" key="9">
    <source>
        <dbReference type="ARBA" id="ARBA00023054"/>
    </source>
</evidence>
<keyword evidence="7" id="KW-0862">Zinc</keyword>
<dbReference type="GO" id="GO:0005737">
    <property type="term" value="C:cytoplasm"/>
    <property type="evidence" value="ECO:0007669"/>
    <property type="project" value="UniProtKB-SubCell"/>
</dbReference>
<dbReference type="Pfam" id="PF21355">
    <property type="entry name" value="TRAF-mep_MATH"/>
    <property type="match status" value="1"/>
</dbReference>
<evidence type="ECO:0000256" key="8">
    <source>
        <dbReference type="ARBA" id="ARBA00022843"/>
    </source>
</evidence>
<dbReference type="InterPro" id="IPR012227">
    <property type="entry name" value="TNF_rcpt-assoc_TRAF_met"/>
</dbReference>
<accession>A0A814PIB7</accession>
<evidence type="ECO:0000259" key="11">
    <source>
        <dbReference type="PROSITE" id="PS50089"/>
    </source>
</evidence>
<dbReference type="PROSITE" id="PS50089">
    <property type="entry name" value="ZF_RING_2"/>
    <property type="match status" value="1"/>
</dbReference>
<dbReference type="Gene3D" id="2.60.210.10">
    <property type="entry name" value="Apoptosis, Tumor Necrosis Factor Receptor Associated Protein 2, Chain A"/>
    <property type="match status" value="1"/>
</dbReference>
<keyword evidence="9" id="KW-0175">Coiled coil</keyword>
<evidence type="ECO:0000256" key="2">
    <source>
        <dbReference type="ARBA" id="ARBA00022490"/>
    </source>
</evidence>
<evidence type="ECO:0000256" key="10">
    <source>
        <dbReference type="PROSITE-ProRule" id="PRU00175"/>
    </source>
</evidence>
<dbReference type="InterPro" id="IPR001841">
    <property type="entry name" value="Znf_RING"/>
</dbReference>
<keyword evidence="6 10" id="KW-0863">Zinc-finger</keyword>
<dbReference type="GO" id="GO:0007165">
    <property type="term" value="P:signal transduction"/>
    <property type="evidence" value="ECO:0007669"/>
    <property type="project" value="InterPro"/>
</dbReference>
<dbReference type="GO" id="GO:0009898">
    <property type="term" value="C:cytoplasmic side of plasma membrane"/>
    <property type="evidence" value="ECO:0007669"/>
    <property type="project" value="TreeGrafter"/>
</dbReference>
<dbReference type="GO" id="GO:0043122">
    <property type="term" value="P:regulation of canonical NF-kappaB signal transduction"/>
    <property type="evidence" value="ECO:0007669"/>
    <property type="project" value="TreeGrafter"/>
</dbReference>
<evidence type="ECO:0000259" key="12">
    <source>
        <dbReference type="PROSITE" id="PS50144"/>
    </source>
</evidence>
<dbReference type="SUPFAM" id="SSF49599">
    <property type="entry name" value="TRAF domain-like"/>
    <property type="match status" value="1"/>
</dbReference>
<keyword evidence="4" id="KW-0053">Apoptosis</keyword>
<evidence type="ECO:0000313" key="14">
    <source>
        <dbReference type="Proteomes" id="UP000663882"/>
    </source>
</evidence>
<evidence type="ECO:0000256" key="1">
    <source>
        <dbReference type="ARBA" id="ARBA00004496"/>
    </source>
</evidence>
<dbReference type="SUPFAM" id="SSF57850">
    <property type="entry name" value="RING/U-box"/>
    <property type="match status" value="1"/>
</dbReference>
<evidence type="ECO:0000256" key="7">
    <source>
        <dbReference type="ARBA" id="ARBA00022833"/>
    </source>
</evidence>
<dbReference type="InterPro" id="IPR013083">
    <property type="entry name" value="Znf_RING/FYVE/PHD"/>
</dbReference>
<dbReference type="EMBL" id="CAJNOO010001145">
    <property type="protein sequence ID" value="CAF1104597.1"/>
    <property type="molecule type" value="Genomic_DNA"/>
</dbReference>
<dbReference type="CDD" id="cd00270">
    <property type="entry name" value="MATH_TRAF_C"/>
    <property type="match status" value="1"/>
</dbReference>
<feature type="domain" description="RING-type" evidence="11">
    <location>
        <begin position="39"/>
        <end position="77"/>
    </location>
</feature>
<dbReference type="InterPro" id="IPR017907">
    <property type="entry name" value="Znf_RING_CS"/>
</dbReference>
<reference evidence="13" key="1">
    <citation type="submission" date="2021-02" db="EMBL/GenBank/DDBJ databases">
        <authorList>
            <person name="Nowell W R."/>
        </authorList>
    </citation>
    <scope>NUCLEOTIDE SEQUENCE</scope>
</reference>
<dbReference type="Gene3D" id="3.30.40.10">
    <property type="entry name" value="Zinc/RING finger domain, C3HC4 (zinc finger)"/>
    <property type="match status" value="2"/>
</dbReference>
<dbReference type="PROSITE" id="PS50144">
    <property type="entry name" value="MATH"/>
    <property type="match status" value="1"/>
</dbReference>
<dbReference type="GO" id="GO:0008270">
    <property type="term" value="F:zinc ion binding"/>
    <property type="evidence" value="ECO:0007669"/>
    <property type="project" value="UniProtKB-KW"/>
</dbReference>
<evidence type="ECO:0000256" key="5">
    <source>
        <dbReference type="ARBA" id="ARBA00022723"/>
    </source>
</evidence>
<dbReference type="GO" id="GO:0006915">
    <property type="term" value="P:apoptotic process"/>
    <property type="evidence" value="ECO:0007669"/>
    <property type="project" value="UniProtKB-KW"/>
</dbReference>
<dbReference type="GO" id="GO:0005164">
    <property type="term" value="F:tumor necrosis factor receptor binding"/>
    <property type="evidence" value="ECO:0007669"/>
    <property type="project" value="TreeGrafter"/>
</dbReference>
<dbReference type="PROSITE" id="PS00518">
    <property type="entry name" value="ZF_RING_1"/>
    <property type="match status" value="1"/>
</dbReference>
<dbReference type="GO" id="GO:0042981">
    <property type="term" value="P:regulation of apoptotic process"/>
    <property type="evidence" value="ECO:0007669"/>
    <property type="project" value="InterPro"/>
</dbReference>
<evidence type="ECO:0000256" key="4">
    <source>
        <dbReference type="ARBA" id="ARBA00022703"/>
    </source>
</evidence>
<dbReference type="PANTHER" id="PTHR10131">
    <property type="entry name" value="TNF RECEPTOR ASSOCIATED FACTOR"/>
    <property type="match status" value="1"/>
</dbReference>
<keyword evidence="5" id="KW-0479">Metal-binding</keyword>
<gene>
    <name evidence="13" type="ORF">RFH988_LOCUS19499</name>
</gene>